<organism evidence="1 2">
    <name type="scientific">Effrenium voratum</name>
    <dbReference type="NCBI Taxonomy" id="2562239"/>
    <lineage>
        <taxon>Eukaryota</taxon>
        <taxon>Sar</taxon>
        <taxon>Alveolata</taxon>
        <taxon>Dinophyceae</taxon>
        <taxon>Suessiales</taxon>
        <taxon>Symbiodiniaceae</taxon>
        <taxon>Effrenium</taxon>
    </lineage>
</organism>
<accession>A0AA36IHH2</accession>
<protein>
    <submittedName>
        <fullName evidence="1">Uncharacterized protein</fullName>
    </submittedName>
</protein>
<sequence length="54" mass="6245">MLEFAKQRRGCWSFTVPDPVVSRSDLAVLRHAVARCSGFILNRRLMRIRILTNS</sequence>
<keyword evidence="2" id="KW-1185">Reference proteome</keyword>
<comment type="caution">
    <text evidence="1">The sequence shown here is derived from an EMBL/GenBank/DDBJ whole genome shotgun (WGS) entry which is preliminary data.</text>
</comment>
<dbReference type="EMBL" id="CAUJNA010001593">
    <property type="protein sequence ID" value="CAJ1387880.1"/>
    <property type="molecule type" value="Genomic_DNA"/>
</dbReference>
<dbReference type="Proteomes" id="UP001178507">
    <property type="component" value="Unassembled WGS sequence"/>
</dbReference>
<name>A0AA36IHH2_9DINO</name>
<evidence type="ECO:0000313" key="2">
    <source>
        <dbReference type="Proteomes" id="UP001178507"/>
    </source>
</evidence>
<dbReference type="AlphaFoldDB" id="A0AA36IHH2"/>
<proteinExistence type="predicted"/>
<feature type="non-terminal residue" evidence="1">
    <location>
        <position position="1"/>
    </location>
</feature>
<reference evidence="1" key="1">
    <citation type="submission" date="2023-08" db="EMBL/GenBank/DDBJ databases">
        <authorList>
            <person name="Chen Y."/>
            <person name="Shah S."/>
            <person name="Dougan E. K."/>
            <person name="Thang M."/>
            <person name="Chan C."/>
        </authorList>
    </citation>
    <scope>NUCLEOTIDE SEQUENCE</scope>
</reference>
<evidence type="ECO:0000313" key="1">
    <source>
        <dbReference type="EMBL" id="CAJ1387880.1"/>
    </source>
</evidence>
<gene>
    <name evidence="1" type="ORF">EVOR1521_LOCUS13859</name>
</gene>
<feature type="non-terminal residue" evidence="1">
    <location>
        <position position="54"/>
    </location>
</feature>